<dbReference type="Pfam" id="PF01370">
    <property type="entry name" value="Epimerase"/>
    <property type="match status" value="1"/>
</dbReference>
<comment type="similarity">
    <text evidence="2">Belongs to the NAD(P)-dependent epimerase/dehydratase family.</text>
</comment>
<sequence>MGDMKKRCLVTGGLGFIGSNLVDRLVFLGHEVVVIDDLSTGKKENSNTSVTYEYFSILDFENLTKTIQKVQPNWIFHFAAWPRIQPSFEDPIGHDEVNVRGCISLIRACEGVASIEAIVNSSSSSVYGDPVIYPTPESAQISPLSPYALQKYAGERYIHILGSNAGLPVASVRYFNVYGPRSFDPANPFNAYSSVVGIFHNQIKAGNPITITGDGSQERDFVHVWDVANANICVAENIAKAANQVFNVGTGKTISILELAKLFKTEYKFIDSRKGEAVITHANCDKLKELGWKIDIQLVDAINLGNI</sequence>
<feature type="domain" description="NAD-dependent epimerase/dehydratase" evidence="3">
    <location>
        <begin position="9"/>
        <end position="249"/>
    </location>
</feature>
<dbReference type="PANTHER" id="PTHR43000">
    <property type="entry name" value="DTDP-D-GLUCOSE 4,6-DEHYDRATASE-RELATED"/>
    <property type="match status" value="1"/>
</dbReference>
<dbReference type="Gene3D" id="3.40.50.720">
    <property type="entry name" value="NAD(P)-binding Rossmann-like Domain"/>
    <property type="match status" value="1"/>
</dbReference>
<evidence type="ECO:0000313" key="5">
    <source>
        <dbReference type="Proteomes" id="UP000762271"/>
    </source>
</evidence>
<dbReference type="SUPFAM" id="SSF51735">
    <property type="entry name" value="NAD(P)-binding Rossmann-fold domains"/>
    <property type="match status" value="1"/>
</dbReference>
<dbReference type="Proteomes" id="UP000762271">
    <property type="component" value="Unassembled WGS sequence"/>
</dbReference>
<comment type="pathway">
    <text evidence="1">Bacterial outer membrane biogenesis; LPS O-antigen biosynthesis.</text>
</comment>
<evidence type="ECO:0000256" key="1">
    <source>
        <dbReference type="ARBA" id="ARBA00005125"/>
    </source>
</evidence>
<reference evidence="4" key="1">
    <citation type="journal article" date="2021" name="Genome Biol. Evol.">
        <title>Continental-Scale Gene Flow Prevents Allopatric Divergence of Pelagic Freshwater Bacteria.</title>
        <authorList>
            <person name="Hoetzinger M."/>
            <person name="Pitt A."/>
            <person name="Huemer A."/>
            <person name="Hahn M.W."/>
        </authorList>
    </citation>
    <scope>NUCLEOTIDE SEQUENCE</scope>
    <source>
        <strain evidence="4">AP-YLGG-20-G6</strain>
    </source>
</reference>
<accession>A0AAE3CI24</accession>
<dbReference type="InterPro" id="IPR001509">
    <property type="entry name" value="Epimerase_deHydtase"/>
</dbReference>
<organism evidence="4 5">
    <name type="scientific">Polynucleobacter paneuropaeus</name>
    <dbReference type="NCBI Taxonomy" id="2527775"/>
    <lineage>
        <taxon>Bacteria</taxon>
        <taxon>Pseudomonadati</taxon>
        <taxon>Pseudomonadota</taxon>
        <taxon>Betaproteobacteria</taxon>
        <taxon>Burkholderiales</taxon>
        <taxon>Burkholderiaceae</taxon>
        <taxon>Polynucleobacter</taxon>
    </lineage>
</organism>
<evidence type="ECO:0000313" key="4">
    <source>
        <dbReference type="EMBL" id="MBT8591837.1"/>
    </source>
</evidence>
<comment type="caution">
    <text evidence="4">The sequence shown here is derived from an EMBL/GenBank/DDBJ whole genome shotgun (WGS) entry which is preliminary data.</text>
</comment>
<protein>
    <submittedName>
        <fullName evidence="4">NAD-dependent epimerase/dehydratase family protein</fullName>
    </submittedName>
</protein>
<evidence type="ECO:0000259" key="3">
    <source>
        <dbReference type="Pfam" id="PF01370"/>
    </source>
</evidence>
<dbReference type="AlphaFoldDB" id="A0AAE3CI24"/>
<dbReference type="InterPro" id="IPR036291">
    <property type="entry name" value="NAD(P)-bd_dom_sf"/>
</dbReference>
<proteinExistence type="inferred from homology"/>
<gene>
    <name evidence="4" type="ORF">G6693_07860</name>
</gene>
<name>A0AAE3CI24_9BURK</name>
<evidence type="ECO:0000256" key="2">
    <source>
        <dbReference type="ARBA" id="ARBA00007637"/>
    </source>
</evidence>
<dbReference type="EMBL" id="JAANGI010000001">
    <property type="protein sequence ID" value="MBT8591837.1"/>
    <property type="molecule type" value="Genomic_DNA"/>
</dbReference>